<dbReference type="SUPFAM" id="SSF117892">
    <property type="entry name" value="Band 7/SPFH domain"/>
    <property type="match status" value="1"/>
</dbReference>
<dbReference type="PANTHER" id="PTHR43327:SF10">
    <property type="entry name" value="STOMATIN-LIKE PROTEIN 2, MITOCHONDRIAL"/>
    <property type="match status" value="1"/>
</dbReference>
<keyword evidence="5" id="KW-1185">Reference proteome</keyword>
<name>A0AAP6JDR4_9GAMM</name>
<dbReference type="RefSeq" id="WP_346050134.1">
    <property type="nucleotide sequence ID" value="NZ_JAYGII010000003.1"/>
</dbReference>
<dbReference type="Pfam" id="PF01145">
    <property type="entry name" value="Band_7"/>
    <property type="match status" value="1"/>
</dbReference>
<dbReference type="SMART" id="SM00244">
    <property type="entry name" value="PHB"/>
    <property type="match status" value="1"/>
</dbReference>
<dbReference type="GO" id="GO:0005886">
    <property type="term" value="C:plasma membrane"/>
    <property type="evidence" value="ECO:0007669"/>
    <property type="project" value="UniProtKB-ARBA"/>
</dbReference>
<dbReference type="CDD" id="cd08829">
    <property type="entry name" value="SPFH_paraslipin"/>
    <property type="match status" value="1"/>
</dbReference>
<dbReference type="InterPro" id="IPR050710">
    <property type="entry name" value="Band7/mec-2_domain"/>
</dbReference>
<dbReference type="FunFam" id="3.30.479.30:FF:000004">
    <property type="entry name" value="Putative membrane protease family, stomatin"/>
    <property type="match status" value="1"/>
</dbReference>
<dbReference type="PANTHER" id="PTHR43327">
    <property type="entry name" value="STOMATIN-LIKE PROTEIN 2, MITOCHONDRIAL"/>
    <property type="match status" value="1"/>
</dbReference>
<comment type="caution">
    <text evidence="4">The sequence shown here is derived from an EMBL/GenBank/DDBJ whole genome shotgun (WGS) entry which is preliminary data.</text>
</comment>
<evidence type="ECO:0000313" key="4">
    <source>
        <dbReference type="EMBL" id="MEA5444677.1"/>
    </source>
</evidence>
<dbReference type="AlphaFoldDB" id="A0AAP6JDR4"/>
<accession>A0AAP6JDR4</accession>
<dbReference type="Proteomes" id="UP001302316">
    <property type="component" value="Unassembled WGS sequence"/>
</dbReference>
<dbReference type="InterPro" id="IPR036013">
    <property type="entry name" value="Band_7/SPFH_dom_sf"/>
</dbReference>
<organism evidence="4 5">
    <name type="scientific">Natronospira elongata</name>
    <dbReference type="NCBI Taxonomy" id="3110268"/>
    <lineage>
        <taxon>Bacteria</taxon>
        <taxon>Pseudomonadati</taxon>
        <taxon>Pseudomonadota</taxon>
        <taxon>Gammaproteobacteria</taxon>
        <taxon>Natronospirales</taxon>
        <taxon>Natronospiraceae</taxon>
        <taxon>Natronospira</taxon>
    </lineage>
</organism>
<dbReference type="InterPro" id="IPR001107">
    <property type="entry name" value="Band_7"/>
</dbReference>
<evidence type="ECO:0000256" key="2">
    <source>
        <dbReference type="ARBA" id="ARBA00008164"/>
    </source>
</evidence>
<sequence>MEASIIVIGLLAVVIAIFLAQGLRIVQQSECMVIERLGSFHRVLNPGINLIIPFIDQPRQVTVQAYTRSGQRIMSNTNRIDQRETVLDFPGQPMITKDNVAVRVNGAIYYQVVDPKSVVYTVENFVLAVETLTRTTLRSVVGNRELDDLLENRDEVNQRLLEILDEAGEKWGVKVTRVEIQDIDLPVEIEEAMRAQMTAERKRRATVTEANGHREAEIKQAEGDKEAAVLRAEGDREAAIRRAEGERKAIETILAAGGDRGLDAERVTGYLLGLEYLRTLPDIAKEGDRVFLPTEFSQLGSTIGAFSDLAGKLRQQG</sequence>
<feature type="domain" description="Band 7" evidence="3">
    <location>
        <begin position="21"/>
        <end position="197"/>
    </location>
</feature>
<evidence type="ECO:0000259" key="3">
    <source>
        <dbReference type="SMART" id="SM00244"/>
    </source>
</evidence>
<dbReference type="EMBL" id="JAYGII010000003">
    <property type="protein sequence ID" value="MEA5444677.1"/>
    <property type="molecule type" value="Genomic_DNA"/>
</dbReference>
<proteinExistence type="inferred from homology"/>
<comment type="similarity">
    <text evidence="2">Belongs to the band 7/mec-2 family.</text>
</comment>
<dbReference type="Gene3D" id="3.30.479.30">
    <property type="entry name" value="Band 7 domain"/>
    <property type="match status" value="1"/>
</dbReference>
<evidence type="ECO:0000256" key="1">
    <source>
        <dbReference type="ARBA" id="ARBA00004167"/>
    </source>
</evidence>
<dbReference type="GO" id="GO:0098552">
    <property type="term" value="C:side of membrane"/>
    <property type="evidence" value="ECO:0007669"/>
    <property type="project" value="UniProtKB-ARBA"/>
</dbReference>
<comment type="subcellular location">
    <subcellularLocation>
        <location evidence="1">Membrane</location>
        <topology evidence="1">Single-pass membrane protein</topology>
    </subcellularLocation>
</comment>
<evidence type="ECO:0000313" key="5">
    <source>
        <dbReference type="Proteomes" id="UP001302316"/>
    </source>
</evidence>
<reference evidence="4 5" key="1">
    <citation type="submission" date="2023-12" db="EMBL/GenBank/DDBJ databases">
        <title>Whole-genome sequencing of halo(alkali)philic microorganisms from hypersaline lakes.</title>
        <authorList>
            <person name="Sorokin D.Y."/>
            <person name="Merkel A.Y."/>
            <person name="Messina E."/>
            <person name="Yakimov M."/>
        </authorList>
    </citation>
    <scope>NUCLEOTIDE SEQUENCE [LARGE SCALE GENOMIC DNA]</scope>
    <source>
        <strain evidence="4 5">AB-CW1</strain>
    </source>
</reference>
<gene>
    <name evidence="4" type="ORF">VCB98_02470</name>
</gene>
<protein>
    <submittedName>
        <fullName evidence="4">SPFH domain-containing protein</fullName>
    </submittedName>
</protein>